<comment type="similarity">
    <text evidence="3">Belongs to the glycosyltransferase 2 family.</text>
</comment>
<accession>A0A936NDY7</accession>
<dbReference type="Pfam" id="PF00535">
    <property type="entry name" value="Glycos_transf_2"/>
    <property type="match status" value="1"/>
</dbReference>
<evidence type="ECO:0000256" key="2">
    <source>
        <dbReference type="ARBA" id="ARBA00001946"/>
    </source>
</evidence>
<dbReference type="AlphaFoldDB" id="A0A936NDY7"/>
<dbReference type="NCBIfam" id="NF010496">
    <property type="entry name" value="PRK13915.1"/>
    <property type="match status" value="1"/>
</dbReference>
<evidence type="ECO:0000256" key="4">
    <source>
        <dbReference type="ARBA" id="ARBA00022676"/>
    </source>
</evidence>
<evidence type="ECO:0000256" key="1">
    <source>
        <dbReference type="ARBA" id="ARBA00001936"/>
    </source>
</evidence>
<comment type="catalytic activity">
    <reaction evidence="10">
        <text>an NDP-alpha-D-glucose + (2R)-3-phosphoglycerate = (2R)-2-O-(alpha-D-glucopyranosyl)-3-phospho-glycerate + a ribonucleoside 5'-diphosphate + H(+)</text>
        <dbReference type="Rhea" id="RHEA:47244"/>
        <dbReference type="ChEBI" id="CHEBI:15378"/>
        <dbReference type="ChEBI" id="CHEBI:57930"/>
        <dbReference type="ChEBI" id="CHEBI:58272"/>
        <dbReference type="ChEBI" id="CHEBI:62600"/>
        <dbReference type="ChEBI" id="CHEBI:76533"/>
        <dbReference type="EC" id="2.4.1.266"/>
    </reaction>
    <physiologicalReaction direction="left-to-right" evidence="10">
        <dbReference type="Rhea" id="RHEA:47245"/>
    </physiologicalReaction>
</comment>
<comment type="catalytic activity">
    <reaction evidence="9">
        <text>(2R)-3-phosphoglycerate + UDP-alpha-D-glucose = (2R)-2-O-(alpha-D-glucopyranosyl)-3-phospho-glycerate + UDP + H(+)</text>
        <dbReference type="Rhea" id="RHEA:31319"/>
        <dbReference type="ChEBI" id="CHEBI:15378"/>
        <dbReference type="ChEBI" id="CHEBI:58223"/>
        <dbReference type="ChEBI" id="CHEBI:58272"/>
        <dbReference type="ChEBI" id="CHEBI:58885"/>
        <dbReference type="ChEBI" id="CHEBI:62600"/>
        <dbReference type="EC" id="2.4.1.266"/>
    </reaction>
    <physiologicalReaction direction="left-to-right" evidence="9">
        <dbReference type="Rhea" id="RHEA:31320"/>
    </physiologicalReaction>
</comment>
<keyword evidence="4 12" id="KW-0328">Glycosyltransferase</keyword>
<evidence type="ECO:0000313" key="13">
    <source>
        <dbReference type="Proteomes" id="UP000727993"/>
    </source>
</evidence>
<comment type="caution">
    <text evidence="12">The sequence shown here is derived from an EMBL/GenBank/DDBJ whole genome shotgun (WGS) entry which is preliminary data.</text>
</comment>
<name>A0A936NDY7_9ACTN</name>
<organism evidence="12 13">
    <name type="scientific">Candidatus Neomicrothrix subdominans</name>
    <dbReference type="NCBI Taxonomy" id="2954438"/>
    <lineage>
        <taxon>Bacteria</taxon>
        <taxon>Bacillati</taxon>
        <taxon>Actinomycetota</taxon>
        <taxon>Acidimicrobiia</taxon>
        <taxon>Acidimicrobiales</taxon>
        <taxon>Microthrixaceae</taxon>
        <taxon>Candidatus Neomicrothrix</taxon>
    </lineage>
</organism>
<proteinExistence type="inferred from homology"/>
<sequence length="308" mass="32709">MTAPSSSTLPGPPFLAGPLRQASHRDFDVARLAATRTDRVTVAIPARNEDGTVGDIVAALHRDLVVGGLVDELIVMDDHSTDNTAREAEAAGATVVASSSLLPEFGSGHGKGEVLWKSLFASTGDVIVWCDADITDFSSHFVTGLLGPLLSNTDVQFTKGHYRRPGENGTGGGRVTELVARPLLSMFFPHLALVAQPLSGEFGGRRSVLERLSFVRGYGVDVGLLIDIAAAMGTESITQVDLDVRTHRNRPLSELGPQAAAVAAAILARVDPRLIGERMTLERPDLSVAEVDLGELPPMLKVDDYSAR</sequence>
<evidence type="ECO:0000256" key="10">
    <source>
        <dbReference type="ARBA" id="ARBA00048997"/>
    </source>
</evidence>
<dbReference type="Proteomes" id="UP000727993">
    <property type="component" value="Unassembled WGS sequence"/>
</dbReference>
<dbReference type="PANTHER" id="PTHR48090">
    <property type="entry name" value="UNDECAPRENYL-PHOSPHATE 4-DEOXY-4-FORMAMIDO-L-ARABINOSE TRANSFERASE-RELATED"/>
    <property type="match status" value="1"/>
</dbReference>
<comment type="cofactor">
    <cofactor evidence="2">
        <name>Mg(2+)</name>
        <dbReference type="ChEBI" id="CHEBI:18420"/>
    </cofactor>
</comment>
<dbReference type="InterPro" id="IPR001173">
    <property type="entry name" value="Glyco_trans_2-like"/>
</dbReference>
<keyword evidence="5 12" id="KW-0808">Transferase</keyword>
<evidence type="ECO:0000313" key="12">
    <source>
        <dbReference type="EMBL" id="MBK9297109.1"/>
    </source>
</evidence>
<evidence type="ECO:0000259" key="11">
    <source>
        <dbReference type="Pfam" id="PF00535"/>
    </source>
</evidence>
<evidence type="ECO:0000256" key="5">
    <source>
        <dbReference type="ARBA" id="ARBA00022679"/>
    </source>
</evidence>
<dbReference type="PANTHER" id="PTHR48090:SF10">
    <property type="entry name" value="GLUCOSYL-3-PHOSPHOGLYCERATE SYNTHASE"/>
    <property type="match status" value="1"/>
</dbReference>
<dbReference type="SUPFAM" id="SSF53448">
    <property type="entry name" value="Nucleotide-diphospho-sugar transferases"/>
    <property type="match status" value="1"/>
</dbReference>
<evidence type="ECO:0000256" key="9">
    <source>
        <dbReference type="ARBA" id="ARBA00048689"/>
    </source>
</evidence>
<evidence type="ECO:0000256" key="3">
    <source>
        <dbReference type="ARBA" id="ARBA00006739"/>
    </source>
</evidence>
<evidence type="ECO:0000256" key="7">
    <source>
        <dbReference type="ARBA" id="ARBA00039022"/>
    </source>
</evidence>
<keyword evidence="6" id="KW-0460">Magnesium</keyword>
<gene>
    <name evidence="12" type="ORF">IPN02_09800</name>
</gene>
<dbReference type="Gene3D" id="3.90.550.10">
    <property type="entry name" value="Spore Coat Polysaccharide Biosynthesis Protein SpsA, Chain A"/>
    <property type="match status" value="1"/>
</dbReference>
<feature type="domain" description="Glycosyltransferase 2-like" evidence="11">
    <location>
        <begin position="41"/>
        <end position="156"/>
    </location>
</feature>
<protein>
    <recommendedName>
        <fullName evidence="8">Glucosyl-3-phosphoglycerate synthase</fullName>
        <ecNumber evidence="7">2.4.1.266</ecNumber>
    </recommendedName>
</protein>
<comment type="cofactor">
    <cofactor evidence="1">
        <name>Mn(2+)</name>
        <dbReference type="ChEBI" id="CHEBI:29035"/>
    </cofactor>
</comment>
<reference evidence="12 13" key="1">
    <citation type="submission" date="2020-10" db="EMBL/GenBank/DDBJ databases">
        <title>Connecting structure to function with the recovery of over 1000 high-quality activated sludge metagenome-assembled genomes encoding full-length rRNA genes using long-read sequencing.</title>
        <authorList>
            <person name="Singleton C.M."/>
            <person name="Petriglieri F."/>
            <person name="Kristensen J.M."/>
            <person name="Kirkegaard R.H."/>
            <person name="Michaelsen T.Y."/>
            <person name="Andersen M.H."/>
            <person name="Karst S.M."/>
            <person name="Dueholm M.S."/>
            <person name="Nielsen P.H."/>
            <person name="Albertsen M."/>
        </authorList>
    </citation>
    <scope>NUCLEOTIDE SEQUENCE [LARGE SCALE GENOMIC DNA]</scope>
    <source>
        <strain evidence="12">Lyne_18-Q3-R50-59_MAXAC.006</strain>
    </source>
</reference>
<dbReference type="InterPro" id="IPR050256">
    <property type="entry name" value="Glycosyltransferase_2"/>
</dbReference>
<dbReference type="EC" id="2.4.1.266" evidence="7"/>
<dbReference type="GO" id="GO:0016757">
    <property type="term" value="F:glycosyltransferase activity"/>
    <property type="evidence" value="ECO:0007669"/>
    <property type="project" value="UniProtKB-KW"/>
</dbReference>
<evidence type="ECO:0000256" key="8">
    <source>
        <dbReference type="ARBA" id="ARBA00040894"/>
    </source>
</evidence>
<dbReference type="EMBL" id="JADJZA010000006">
    <property type="protein sequence ID" value="MBK9297109.1"/>
    <property type="molecule type" value="Genomic_DNA"/>
</dbReference>
<dbReference type="InterPro" id="IPR029044">
    <property type="entry name" value="Nucleotide-diphossugar_trans"/>
</dbReference>
<evidence type="ECO:0000256" key="6">
    <source>
        <dbReference type="ARBA" id="ARBA00022842"/>
    </source>
</evidence>